<dbReference type="PANTHER" id="PTHR30336">
    <property type="entry name" value="INNER MEMBRANE PROTEIN, PROBABLE PERMEASE"/>
    <property type="match status" value="1"/>
</dbReference>
<keyword evidence="1" id="KW-0812">Transmembrane</keyword>
<keyword evidence="1" id="KW-0472">Membrane</keyword>
<dbReference type="Gene3D" id="3.40.50.620">
    <property type="entry name" value="HUPs"/>
    <property type="match status" value="1"/>
</dbReference>
<reference evidence="4" key="1">
    <citation type="submission" date="2024-04" db="EMBL/GenBank/DDBJ databases">
        <title>Phylogenomic analyses of a clade within the roseobacter group suggest taxonomic reassignments of species of the genera Aestuariivita, Citreicella, Loktanella, Nautella, Pelagibaca, Ruegeria, Thalassobius, Thiobacimonas and Tropicibacter, and the proposal o.</title>
        <authorList>
            <person name="Jeon C.O."/>
        </authorList>
    </citation>
    <scope>NUCLEOTIDE SEQUENCE [LARGE SCALE GENOMIC DNA]</scope>
    <source>
        <strain evidence="4">BS5-3</strain>
    </source>
</reference>
<dbReference type="Pfam" id="PF02698">
    <property type="entry name" value="DUF218"/>
    <property type="match status" value="1"/>
</dbReference>
<proteinExistence type="predicted"/>
<feature type="transmembrane region" description="Helical" evidence="1">
    <location>
        <begin position="7"/>
        <end position="28"/>
    </location>
</feature>
<evidence type="ECO:0000313" key="4">
    <source>
        <dbReference type="Proteomes" id="UP001440612"/>
    </source>
</evidence>
<feature type="domain" description="DUF218" evidence="2">
    <location>
        <begin position="37"/>
        <end position="158"/>
    </location>
</feature>
<protein>
    <submittedName>
        <fullName evidence="3">YdcF family protein</fullName>
    </submittedName>
</protein>
<dbReference type="RefSeq" id="WP_373636647.1">
    <property type="nucleotide sequence ID" value="NZ_CP150951.2"/>
</dbReference>
<evidence type="ECO:0000256" key="1">
    <source>
        <dbReference type="SAM" id="Phobius"/>
    </source>
</evidence>
<dbReference type="InterPro" id="IPR003848">
    <property type="entry name" value="DUF218"/>
</dbReference>
<gene>
    <name evidence="3" type="ORF">AABB29_11920</name>
</gene>
<dbReference type="InterPro" id="IPR051599">
    <property type="entry name" value="Cell_Envelope_Assoc"/>
</dbReference>
<organism evidence="3 4">
    <name type="scientific">Yoonia phaeophyticola</name>
    <dbReference type="NCBI Taxonomy" id="3137369"/>
    <lineage>
        <taxon>Bacteria</taxon>
        <taxon>Pseudomonadati</taxon>
        <taxon>Pseudomonadota</taxon>
        <taxon>Alphaproteobacteria</taxon>
        <taxon>Rhodobacterales</taxon>
        <taxon>Paracoccaceae</taxon>
        <taxon>Yoonia</taxon>
    </lineage>
</organism>
<name>A0ABZ2V2Z9_9RHOB</name>
<accession>A0ABZ2V2Z9</accession>
<evidence type="ECO:0000259" key="2">
    <source>
        <dbReference type="Pfam" id="PF02698"/>
    </source>
</evidence>
<dbReference type="CDD" id="cd06259">
    <property type="entry name" value="YdcF-like"/>
    <property type="match status" value="1"/>
</dbReference>
<keyword evidence="4" id="KW-1185">Reference proteome</keyword>
<dbReference type="EMBL" id="CP150951">
    <property type="protein sequence ID" value="WZC47623.2"/>
    <property type="molecule type" value="Genomic_DNA"/>
</dbReference>
<dbReference type="Proteomes" id="UP001440612">
    <property type="component" value="Chromosome"/>
</dbReference>
<dbReference type="InterPro" id="IPR014729">
    <property type="entry name" value="Rossmann-like_a/b/a_fold"/>
</dbReference>
<sequence>MRFIIKIILAGVLTFFVTFAAITAYTAWRPASEPTADVIVVLGGGMSANGTLGQDTVGRVMKGVALYNAGAAPRIHFTGGVSRPNTPGAGDRMAELAQESGIPAGAITTENRSLSTLQNALFSKPMLSDAQSVILVSEAFHLPRSKASFWWMGYDNISVAHSDRFRRTREGDISLRMLGRETLATWFNLGRAMLWSATGGKHDHWLR</sequence>
<dbReference type="PANTHER" id="PTHR30336:SF4">
    <property type="entry name" value="ENVELOPE BIOGENESIS FACTOR ELYC"/>
    <property type="match status" value="1"/>
</dbReference>
<keyword evidence="1" id="KW-1133">Transmembrane helix</keyword>
<evidence type="ECO:0000313" key="3">
    <source>
        <dbReference type="EMBL" id="WZC47623.2"/>
    </source>
</evidence>